<dbReference type="AlphaFoldDB" id="A0A1G6TAQ2"/>
<accession>A0A1G6TAQ2</accession>
<protein>
    <submittedName>
        <fullName evidence="1">Uncharacterized protein</fullName>
    </submittedName>
</protein>
<dbReference type="Proteomes" id="UP000199494">
    <property type="component" value="Unassembled WGS sequence"/>
</dbReference>
<proteinExistence type="predicted"/>
<evidence type="ECO:0000313" key="1">
    <source>
        <dbReference type="EMBL" id="SDD25557.1"/>
    </source>
</evidence>
<organism evidence="1 2">
    <name type="scientific">Prauserella marina</name>
    <dbReference type="NCBI Taxonomy" id="530584"/>
    <lineage>
        <taxon>Bacteria</taxon>
        <taxon>Bacillati</taxon>
        <taxon>Actinomycetota</taxon>
        <taxon>Actinomycetes</taxon>
        <taxon>Pseudonocardiales</taxon>
        <taxon>Pseudonocardiaceae</taxon>
        <taxon>Prauserella</taxon>
    </lineage>
</organism>
<dbReference type="RefSeq" id="WP_091806682.1">
    <property type="nucleotide sequence ID" value="NZ_CP016353.1"/>
</dbReference>
<reference evidence="1 2" key="1">
    <citation type="submission" date="2016-10" db="EMBL/GenBank/DDBJ databases">
        <authorList>
            <person name="de Groot N.N."/>
        </authorList>
    </citation>
    <scope>NUCLEOTIDE SEQUENCE [LARGE SCALE GENOMIC DNA]</scope>
    <source>
        <strain evidence="1 2">CGMCC 4.5506</strain>
    </source>
</reference>
<name>A0A1G6TAQ2_9PSEU</name>
<gene>
    <name evidence="1" type="ORF">SAMN05421630_10711</name>
</gene>
<keyword evidence="2" id="KW-1185">Reference proteome</keyword>
<sequence length="129" mass="13279">MSSPATTARTGTNGTVLAGRIVAIAVAVPTFVTLFLRDNVTIGNLFFVPDVLLCAILVVGAFLPARRAGAVLAFGFTFAAGVITTAVFDYVARDSFGEGLPTLVVALACLVMAVLLIARLTAPRVRPAG</sequence>
<dbReference type="OrthoDB" id="4557591at2"/>
<dbReference type="EMBL" id="FMZE01000007">
    <property type="protein sequence ID" value="SDD25557.1"/>
    <property type="molecule type" value="Genomic_DNA"/>
</dbReference>
<evidence type="ECO:0000313" key="2">
    <source>
        <dbReference type="Proteomes" id="UP000199494"/>
    </source>
</evidence>